<dbReference type="Pfam" id="PF02096">
    <property type="entry name" value="60KD_IMP"/>
    <property type="match status" value="1"/>
</dbReference>
<feature type="transmembrane region" description="Helical" evidence="13">
    <location>
        <begin position="513"/>
        <end position="531"/>
    </location>
</feature>
<dbReference type="PANTHER" id="PTHR12428:SF65">
    <property type="entry name" value="CYTOCHROME C OXIDASE ASSEMBLY PROTEIN COX18, MITOCHONDRIAL"/>
    <property type="match status" value="1"/>
</dbReference>
<dbReference type="EMBL" id="JACDXX010000017">
    <property type="protein sequence ID" value="MCB5411560.1"/>
    <property type="molecule type" value="Genomic_DNA"/>
</dbReference>
<feature type="transmembrane region" description="Helical" evidence="13">
    <location>
        <begin position="376"/>
        <end position="404"/>
    </location>
</feature>
<comment type="subcellular location">
    <subcellularLocation>
        <location evidence="1">Cell inner membrane</location>
        <topology evidence="1">Multi-pass membrane protein</topology>
    </subcellularLocation>
    <subcellularLocation>
        <location evidence="13">Cell membrane</location>
        <topology evidence="13">Multi-pass membrane protein</topology>
    </subcellularLocation>
</comment>
<evidence type="ECO:0000256" key="2">
    <source>
        <dbReference type="ARBA" id="ARBA00010527"/>
    </source>
</evidence>
<dbReference type="InterPro" id="IPR047196">
    <property type="entry name" value="YidC_ALB_C"/>
</dbReference>
<dbReference type="PRINTS" id="PR01900">
    <property type="entry name" value="YIDCPROTEIN"/>
</dbReference>
<dbReference type="InterPro" id="IPR028053">
    <property type="entry name" value="Membr_insert_YidC_N"/>
</dbReference>
<dbReference type="Pfam" id="PF14849">
    <property type="entry name" value="YidC_periplas"/>
    <property type="match status" value="1"/>
</dbReference>
<gene>
    <name evidence="13 17" type="primary">yidC</name>
    <name evidence="17" type="ORF">H0485_16335</name>
</gene>
<dbReference type="PRINTS" id="PR00701">
    <property type="entry name" value="60KDINNERMP"/>
</dbReference>
<evidence type="ECO:0000256" key="12">
    <source>
        <dbReference type="ARBA" id="ARBA00033342"/>
    </source>
</evidence>
<dbReference type="InterPro" id="IPR001708">
    <property type="entry name" value="YidC/ALB3/OXA1/COX18"/>
</dbReference>
<keyword evidence="7 13" id="KW-0653">Protein transport</keyword>
<keyword evidence="10 13" id="KW-0143">Chaperone</keyword>
<evidence type="ECO:0000256" key="4">
    <source>
        <dbReference type="ARBA" id="ARBA00022448"/>
    </source>
</evidence>
<comment type="function">
    <text evidence="13">Required for the insertion and/or proper folding and/or complex formation of integral membrane proteins into the membrane. Involved in integration of membrane proteins that insert both dependently and independently of the Sec translocase complex, as well as at least some lipoproteins. Aids folding of multispanning membrane proteins.</text>
</comment>
<dbReference type="CDD" id="cd19961">
    <property type="entry name" value="EcYidC-like_peri"/>
    <property type="match status" value="1"/>
</dbReference>
<feature type="transmembrane region" description="Helical" evidence="13">
    <location>
        <begin position="551"/>
        <end position="572"/>
    </location>
</feature>
<dbReference type="NCBIfam" id="TIGR03593">
    <property type="entry name" value="yidC_nterm"/>
    <property type="match status" value="1"/>
</dbReference>
<dbReference type="Proteomes" id="UP001198571">
    <property type="component" value="Unassembled WGS sequence"/>
</dbReference>
<keyword evidence="6 13" id="KW-0812">Transmembrane</keyword>
<evidence type="ECO:0000256" key="9">
    <source>
        <dbReference type="ARBA" id="ARBA00023136"/>
    </source>
</evidence>
<evidence type="ECO:0000256" key="6">
    <source>
        <dbReference type="ARBA" id="ARBA00022692"/>
    </source>
</evidence>
<dbReference type="InterPro" id="IPR019998">
    <property type="entry name" value="Membr_insert_YidC"/>
</dbReference>
<dbReference type="Gene3D" id="2.70.98.90">
    <property type="match status" value="1"/>
</dbReference>
<sequence>MEDNNHKNMILAMVLSLGVVLVWFWLFPPPEAPAEAERPVATQTADSPAAVADAGAASPSQPVPEAPRLRVDTPELQGSISLLGGRIDDLQLKNYRETIEDGAPVVRMLAPQGEENAWFALFGWRPGGSLATEDVPGAQTEWSLASGATLTPENPVTLKWDNGKGLTFLREISVDAEFMFSVTETVQNNGAGDASLAYYGQIRRDGLPDDLKRFFILHEGAIARADGKLAETTYANMTDLDVVERESAPAEVVEVTQDGWIGFTDHYWMSILVPEQGKPYTQVTKYVPGSNLYLTEARQPTTVVTPGQSFSTTTRLFAGAKEWEAIRDYQNEPGFFAGLFGEKQDASRAAIPGFIDSIDWGWFYFLTKPIFAMLHWIHGLIGNMGLSIIALTFVLKLIVLPLAYKSYVSMARMKELQPEMEALKERAGDDKQKLQKEMLQLYRDKKVNPAAGCLPILIQIPIFFSLYKVIFVTIELRHAPFFGWLRDLSAPDPSSLFNFFGLLPWDAPMAGSILHLIFIGVLPILLGISMWLQQKLNPAPADPVQASVFAWMPWIFMFMLGGFASGLVVYWITNNVITFVQQYTIMRSHGAKPDIFGNIRKGFNKKGKAAAANANAAPGKKSGRK</sequence>
<dbReference type="NCBIfam" id="NF002353">
    <property type="entry name" value="PRK01318.1-4"/>
    <property type="match status" value="1"/>
</dbReference>
<evidence type="ECO:0000256" key="14">
    <source>
        <dbReference type="SAM" id="MobiDB-lite"/>
    </source>
</evidence>
<evidence type="ECO:0000256" key="1">
    <source>
        <dbReference type="ARBA" id="ARBA00004429"/>
    </source>
</evidence>
<evidence type="ECO:0000256" key="3">
    <source>
        <dbReference type="ARBA" id="ARBA00015325"/>
    </source>
</evidence>
<comment type="subunit">
    <text evidence="13">Interacts with the Sec translocase complex via SecD. Specifically interacts with transmembrane segments of nascent integral membrane proteins during membrane integration.</text>
</comment>
<accession>A0ABS8CRX1</accession>
<evidence type="ECO:0000256" key="5">
    <source>
        <dbReference type="ARBA" id="ARBA00022475"/>
    </source>
</evidence>
<keyword evidence="9 13" id="KW-0472">Membrane</keyword>
<feature type="domain" description="Membrane insertase YidC N-terminal" evidence="16">
    <location>
        <begin position="68"/>
        <end position="372"/>
    </location>
</feature>
<organism evidence="17 18">
    <name type="scientific">Pseudogemmobacter faecipullorum</name>
    <dbReference type="NCBI Taxonomy" id="2755041"/>
    <lineage>
        <taxon>Bacteria</taxon>
        <taxon>Pseudomonadati</taxon>
        <taxon>Pseudomonadota</taxon>
        <taxon>Alphaproteobacteria</taxon>
        <taxon>Rhodobacterales</taxon>
        <taxon>Paracoccaceae</taxon>
        <taxon>Pseudogemmobacter</taxon>
    </lineage>
</organism>
<feature type="domain" description="Membrane insertase YidC/Oxa/ALB C-terminal" evidence="15">
    <location>
        <begin position="384"/>
        <end position="587"/>
    </location>
</feature>
<keyword evidence="5 13" id="KW-1003">Cell membrane</keyword>
<keyword evidence="4 13" id="KW-0813">Transport</keyword>
<dbReference type="NCBIfam" id="TIGR03592">
    <property type="entry name" value="yidC_oxa1_cterm"/>
    <property type="match status" value="1"/>
</dbReference>
<dbReference type="PANTHER" id="PTHR12428">
    <property type="entry name" value="OXA1"/>
    <property type="match status" value="1"/>
</dbReference>
<dbReference type="InterPro" id="IPR038221">
    <property type="entry name" value="YidC_periplasmic_sf"/>
</dbReference>
<evidence type="ECO:0000256" key="8">
    <source>
        <dbReference type="ARBA" id="ARBA00022989"/>
    </source>
</evidence>
<keyword evidence="18" id="KW-1185">Reference proteome</keyword>
<keyword evidence="8 13" id="KW-1133">Transmembrane helix</keyword>
<evidence type="ECO:0000256" key="11">
    <source>
        <dbReference type="ARBA" id="ARBA00033245"/>
    </source>
</evidence>
<comment type="similarity">
    <text evidence="2 13">Belongs to the OXA1/ALB3/YidC family. Type 1 subfamily.</text>
</comment>
<protein>
    <recommendedName>
        <fullName evidence="3 13">Membrane protein insertase YidC</fullName>
    </recommendedName>
    <alternativeName>
        <fullName evidence="12 13">Foldase YidC</fullName>
    </alternativeName>
    <alternativeName>
        <fullName evidence="11 13">Membrane integrase YidC</fullName>
    </alternativeName>
    <alternativeName>
        <fullName evidence="13">Membrane protein YidC</fullName>
    </alternativeName>
</protein>
<feature type="compositionally biased region" description="Low complexity" evidence="14">
    <location>
        <begin position="45"/>
        <end position="60"/>
    </location>
</feature>
<comment type="caution">
    <text evidence="17">The sequence shown here is derived from an EMBL/GenBank/DDBJ whole genome shotgun (WGS) entry which is preliminary data.</text>
</comment>
<dbReference type="CDD" id="cd20070">
    <property type="entry name" value="5TM_YidC_Alb3"/>
    <property type="match status" value="1"/>
</dbReference>
<dbReference type="RefSeq" id="WP_226937029.1">
    <property type="nucleotide sequence ID" value="NZ_JACDXX010000017.1"/>
</dbReference>
<evidence type="ECO:0000259" key="16">
    <source>
        <dbReference type="Pfam" id="PF14849"/>
    </source>
</evidence>
<evidence type="ECO:0000259" key="15">
    <source>
        <dbReference type="Pfam" id="PF02096"/>
    </source>
</evidence>
<evidence type="ECO:0000256" key="7">
    <source>
        <dbReference type="ARBA" id="ARBA00022927"/>
    </source>
</evidence>
<reference evidence="17 18" key="1">
    <citation type="submission" date="2020-07" db="EMBL/GenBank/DDBJ databases">
        <title>Pseudogemmobacter sp. nov., isolated from poultry manure in Taiwan.</title>
        <authorList>
            <person name="Lin S.-Y."/>
            <person name="Tang Y.-S."/>
            <person name="Young C.-C."/>
        </authorList>
    </citation>
    <scope>NUCLEOTIDE SEQUENCE [LARGE SCALE GENOMIC DNA]</scope>
    <source>
        <strain evidence="17 18">CC-YST710</strain>
    </source>
</reference>
<proteinExistence type="inferred from homology"/>
<feature type="transmembrane region" description="Helical" evidence="13">
    <location>
        <begin position="9"/>
        <end position="27"/>
    </location>
</feature>
<name>A0ABS8CRX1_9RHOB</name>
<feature type="region of interest" description="Disordered" evidence="14">
    <location>
        <begin position="36"/>
        <end position="71"/>
    </location>
</feature>
<evidence type="ECO:0000313" key="17">
    <source>
        <dbReference type="EMBL" id="MCB5411560.1"/>
    </source>
</evidence>
<evidence type="ECO:0000256" key="10">
    <source>
        <dbReference type="ARBA" id="ARBA00023186"/>
    </source>
</evidence>
<evidence type="ECO:0000313" key="18">
    <source>
        <dbReference type="Proteomes" id="UP001198571"/>
    </source>
</evidence>
<dbReference type="InterPro" id="IPR028055">
    <property type="entry name" value="YidC/Oxa/ALB_C"/>
</dbReference>
<evidence type="ECO:0000256" key="13">
    <source>
        <dbReference type="HAMAP-Rule" id="MF_01810"/>
    </source>
</evidence>
<dbReference type="HAMAP" id="MF_01810">
    <property type="entry name" value="YidC_type1"/>
    <property type="match status" value="1"/>
</dbReference>